<protein>
    <submittedName>
        <fullName evidence="1">Uncharacterized protein</fullName>
    </submittedName>
</protein>
<dbReference type="AlphaFoldDB" id="A0A1X2DLC1"/>
<sequence length="105" mass="11256">MTTDDHNDDIGIDAATARAAYRKDYAAYVLAVGVALQDPELRLQGRMAAGGDPMDHALISGRAADLLSEQLGNSRDDAIDNLRAQLARFVARHGPLLDDDEGPLL</sequence>
<dbReference type="RefSeq" id="WP_085673884.1">
    <property type="nucleotide sequence ID" value="NZ_JACKRU010000460.1"/>
</dbReference>
<gene>
    <name evidence="1" type="ORF">AWC27_13930</name>
</gene>
<name>A0A1X2DLC1_MYCSZ</name>
<reference evidence="1 2" key="1">
    <citation type="submission" date="2016-01" db="EMBL/GenBank/DDBJ databases">
        <title>The new phylogeny of the genus Mycobacterium.</title>
        <authorList>
            <person name="Tarcisio F."/>
            <person name="Conor M."/>
            <person name="Antonella G."/>
            <person name="Elisabetta G."/>
            <person name="Giulia F.S."/>
            <person name="Sara T."/>
            <person name="Anna F."/>
            <person name="Clotilde B."/>
            <person name="Roberto B."/>
            <person name="Veronica D.S."/>
            <person name="Fabio R."/>
            <person name="Monica P."/>
            <person name="Olivier J."/>
            <person name="Enrico T."/>
            <person name="Nicola S."/>
        </authorList>
    </citation>
    <scope>NUCLEOTIDE SEQUENCE [LARGE SCALE GENOMIC DNA]</scope>
    <source>
        <strain evidence="1 2">DSM 44166</strain>
    </source>
</reference>
<comment type="caution">
    <text evidence="1">The sequence shown here is derived from an EMBL/GenBank/DDBJ whole genome shotgun (WGS) entry which is preliminary data.</text>
</comment>
<evidence type="ECO:0000313" key="1">
    <source>
        <dbReference type="EMBL" id="ORW88794.1"/>
    </source>
</evidence>
<keyword evidence="2" id="KW-1185">Reference proteome</keyword>
<evidence type="ECO:0000313" key="2">
    <source>
        <dbReference type="Proteomes" id="UP000193317"/>
    </source>
</evidence>
<proteinExistence type="predicted"/>
<dbReference type="Proteomes" id="UP000193317">
    <property type="component" value="Unassembled WGS sequence"/>
</dbReference>
<organism evidence="1 2">
    <name type="scientific">Mycobacterium szulgai</name>
    <dbReference type="NCBI Taxonomy" id="1787"/>
    <lineage>
        <taxon>Bacteria</taxon>
        <taxon>Bacillati</taxon>
        <taxon>Actinomycetota</taxon>
        <taxon>Actinomycetes</taxon>
        <taxon>Mycobacteriales</taxon>
        <taxon>Mycobacteriaceae</taxon>
        <taxon>Mycobacterium</taxon>
    </lineage>
</organism>
<accession>A0A1X2DLC1</accession>
<dbReference type="EMBL" id="LQPW01000173">
    <property type="protein sequence ID" value="ORW88794.1"/>
    <property type="molecule type" value="Genomic_DNA"/>
</dbReference>